<reference evidence="5" key="2">
    <citation type="submission" date="2025-08" db="UniProtKB">
        <authorList>
            <consortium name="Ensembl"/>
        </authorList>
    </citation>
    <scope>IDENTIFICATION</scope>
</reference>
<dbReference type="GO" id="GO:0009249">
    <property type="term" value="P:protein lipoylation"/>
    <property type="evidence" value="ECO:0007669"/>
    <property type="project" value="TreeGrafter"/>
</dbReference>
<dbReference type="SUPFAM" id="SSF51230">
    <property type="entry name" value="Single hybrid motif"/>
    <property type="match status" value="1"/>
</dbReference>
<accession>H2YR38</accession>
<dbReference type="PROSITE" id="PS50968">
    <property type="entry name" value="BIOTINYL_LIPOYL"/>
    <property type="match status" value="1"/>
</dbReference>
<organism evidence="5 6">
    <name type="scientific">Ciona savignyi</name>
    <name type="common">Pacific transparent sea squirt</name>
    <dbReference type="NCBI Taxonomy" id="51511"/>
    <lineage>
        <taxon>Eukaryota</taxon>
        <taxon>Metazoa</taxon>
        <taxon>Chordata</taxon>
        <taxon>Tunicata</taxon>
        <taxon>Ascidiacea</taxon>
        <taxon>Phlebobranchia</taxon>
        <taxon>Cionidae</taxon>
        <taxon>Ciona</taxon>
    </lineage>
</organism>
<dbReference type="STRING" id="51511.ENSCSAVP00000007798"/>
<dbReference type="InterPro" id="IPR000089">
    <property type="entry name" value="Biotin_lipoyl"/>
</dbReference>
<proteinExistence type="predicted"/>
<dbReference type="Proteomes" id="UP000007875">
    <property type="component" value="Unassembled WGS sequence"/>
</dbReference>
<name>H2YR38_CIOSA</name>
<dbReference type="InParanoid" id="H2YR38"/>
<dbReference type="Pfam" id="PF01597">
    <property type="entry name" value="GCV_H"/>
    <property type="match status" value="1"/>
</dbReference>
<dbReference type="HOGENOM" id="CLU_097408_1_2_1"/>
<protein>
    <recommendedName>
        <fullName evidence="1">Glycine cleavage system H protein, mitochondrial</fullName>
    </recommendedName>
    <alternativeName>
        <fullName evidence="2">Lipoic acid-containing protein</fullName>
    </alternativeName>
</protein>
<dbReference type="InterPro" id="IPR002930">
    <property type="entry name" value="GCV_H"/>
</dbReference>
<sequence length="169" mass="18482">MMASAKLVNLFGGKALKTIQYSRFGFPTAHSITLKGAVPQLQYKHRTLHTSQLKAADKLYTKEHEWISVENGTATFGITHHAQSKLGEVVYCELPEVGLECEKGETVAVVESVKAASDIYAPVSGKVTSANDELTSSPILINDSAEKDGNYINYWFRSNNLSAVNPFTT</sequence>
<dbReference type="GO" id="GO:0005739">
    <property type="term" value="C:mitochondrion"/>
    <property type="evidence" value="ECO:0007669"/>
    <property type="project" value="TreeGrafter"/>
</dbReference>
<dbReference type="PANTHER" id="PTHR11715:SF3">
    <property type="entry name" value="GLYCINE CLEAVAGE SYSTEM H PROTEIN-RELATED"/>
    <property type="match status" value="1"/>
</dbReference>
<dbReference type="GO" id="GO:0005960">
    <property type="term" value="C:glycine cleavage complex"/>
    <property type="evidence" value="ECO:0007669"/>
    <property type="project" value="InterPro"/>
</dbReference>
<evidence type="ECO:0000259" key="4">
    <source>
        <dbReference type="PROSITE" id="PS50968"/>
    </source>
</evidence>
<evidence type="ECO:0000256" key="3">
    <source>
        <dbReference type="ARBA" id="ARBA00046240"/>
    </source>
</evidence>
<dbReference type="GO" id="GO:0019464">
    <property type="term" value="P:glycine decarboxylation via glycine cleavage system"/>
    <property type="evidence" value="ECO:0007669"/>
    <property type="project" value="InterPro"/>
</dbReference>
<dbReference type="Gene3D" id="2.40.50.100">
    <property type="match status" value="1"/>
</dbReference>
<evidence type="ECO:0000313" key="5">
    <source>
        <dbReference type="Ensembl" id="ENSCSAVP00000007798.1"/>
    </source>
</evidence>
<dbReference type="InterPro" id="IPR011053">
    <property type="entry name" value="Single_hybrid_motif"/>
</dbReference>
<evidence type="ECO:0000313" key="6">
    <source>
        <dbReference type="Proteomes" id="UP000007875"/>
    </source>
</evidence>
<dbReference type="Ensembl" id="ENSCSAVT00000007902.1">
    <property type="protein sequence ID" value="ENSCSAVP00000007798.1"/>
    <property type="gene ID" value="ENSCSAVG00000004661.1"/>
</dbReference>
<dbReference type="FunCoup" id="H2YR38">
    <property type="interactions" value="71"/>
</dbReference>
<feature type="domain" description="Lipoyl-binding" evidence="4">
    <location>
        <begin position="73"/>
        <end position="153"/>
    </location>
</feature>
<reference evidence="5" key="3">
    <citation type="submission" date="2025-09" db="UniProtKB">
        <authorList>
            <consortium name="Ensembl"/>
        </authorList>
    </citation>
    <scope>IDENTIFICATION</scope>
</reference>
<dbReference type="AlphaFoldDB" id="H2YR38"/>
<evidence type="ECO:0000256" key="1">
    <source>
        <dbReference type="ARBA" id="ARBA00018130"/>
    </source>
</evidence>
<dbReference type="eggNOG" id="KOG3373">
    <property type="taxonomic scope" value="Eukaryota"/>
</dbReference>
<comment type="function">
    <text evidence="3">The glycine cleavage system catalyzes the degradation of glycine. The H protein (GCSH) shuttles the methylamine group of glycine from the P protein (GLDC) to the T protein (GCST). Has a pivotal role in the lipoylation of enzymes involved in cellular energetics such as the mitochondrial dihydrolipoyllysine-residue acetyltransferase component of pyruvate dehydrogenase complex (DLAT), and the mitochondrial dihydrolipoyllysine-residue succinyltransferase component of 2-oxoglutarate dehydrogenase complex (DLST).</text>
</comment>
<dbReference type="CDD" id="cd06848">
    <property type="entry name" value="GCS_H"/>
    <property type="match status" value="1"/>
</dbReference>
<reference evidence="6" key="1">
    <citation type="submission" date="2003-08" db="EMBL/GenBank/DDBJ databases">
        <authorList>
            <person name="Birren B."/>
            <person name="Nusbaum C."/>
            <person name="Abebe A."/>
            <person name="Abouelleil A."/>
            <person name="Adekoya E."/>
            <person name="Ait-zahra M."/>
            <person name="Allen N."/>
            <person name="Allen T."/>
            <person name="An P."/>
            <person name="Anderson M."/>
            <person name="Anderson S."/>
            <person name="Arachchi H."/>
            <person name="Armbruster J."/>
            <person name="Bachantsang P."/>
            <person name="Baldwin J."/>
            <person name="Barry A."/>
            <person name="Bayul T."/>
            <person name="Blitshsteyn B."/>
            <person name="Bloom T."/>
            <person name="Blye J."/>
            <person name="Boguslavskiy L."/>
            <person name="Borowsky M."/>
            <person name="Boukhgalter B."/>
            <person name="Brunache A."/>
            <person name="Butler J."/>
            <person name="Calixte N."/>
            <person name="Calvo S."/>
            <person name="Camarata J."/>
            <person name="Campo K."/>
            <person name="Chang J."/>
            <person name="Cheshatsang Y."/>
            <person name="Citroen M."/>
            <person name="Collymore A."/>
            <person name="Considine T."/>
            <person name="Cook A."/>
            <person name="Cooke P."/>
            <person name="Corum B."/>
            <person name="Cuomo C."/>
            <person name="David R."/>
            <person name="Dawoe T."/>
            <person name="Degray S."/>
            <person name="Dodge S."/>
            <person name="Dooley K."/>
            <person name="Dorje P."/>
            <person name="Dorjee K."/>
            <person name="Dorris L."/>
            <person name="Duffey N."/>
            <person name="Dupes A."/>
            <person name="Elkins T."/>
            <person name="Engels R."/>
            <person name="Erickson J."/>
            <person name="Farina A."/>
            <person name="Faro S."/>
            <person name="Ferreira P."/>
            <person name="Fischer H."/>
            <person name="Fitzgerald M."/>
            <person name="Foley K."/>
            <person name="Gage D."/>
            <person name="Galagan J."/>
            <person name="Gearin G."/>
            <person name="Gnerre S."/>
            <person name="Gnirke A."/>
            <person name="Goyette A."/>
            <person name="Graham J."/>
            <person name="Grandbois E."/>
            <person name="Gyaltsen K."/>
            <person name="Hafez N."/>
            <person name="Hagopian D."/>
            <person name="Hagos B."/>
            <person name="Hall J."/>
            <person name="Hatcher B."/>
            <person name="Heller A."/>
            <person name="Higgins H."/>
            <person name="Honan T."/>
            <person name="Horn A."/>
            <person name="Houde N."/>
            <person name="Hughes L."/>
            <person name="Hulme W."/>
            <person name="Husby E."/>
            <person name="Iliev I."/>
            <person name="Jaffe D."/>
            <person name="Jones C."/>
            <person name="Kamal M."/>
            <person name="Kamat A."/>
            <person name="Kamvysselis M."/>
            <person name="Karlsson E."/>
            <person name="Kells C."/>
            <person name="Kieu A."/>
            <person name="Kisner P."/>
            <person name="Kodira C."/>
            <person name="Kulbokas E."/>
            <person name="Labutti K."/>
            <person name="Lama D."/>
            <person name="Landers T."/>
            <person name="Leger J."/>
            <person name="Levine S."/>
            <person name="Lewis D."/>
            <person name="Lewis T."/>
            <person name="Lindblad-toh K."/>
            <person name="Liu X."/>
            <person name="Lokyitsang T."/>
            <person name="Lokyitsang Y."/>
            <person name="Lucien O."/>
            <person name="Lui A."/>
            <person name="Ma L.J."/>
            <person name="Mabbitt R."/>
            <person name="Macdonald J."/>
            <person name="Maclean C."/>
            <person name="Major J."/>
            <person name="Manning J."/>
            <person name="Marabella R."/>
            <person name="Maru K."/>
            <person name="Matthews C."/>
            <person name="Mauceli E."/>
            <person name="Mccarthy M."/>
            <person name="Mcdonough S."/>
            <person name="Mcghee T."/>
            <person name="Meldrim J."/>
            <person name="Meneus L."/>
            <person name="Mesirov J."/>
            <person name="Mihalev A."/>
            <person name="Mihova T."/>
            <person name="Mikkelsen T."/>
            <person name="Mlenga V."/>
            <person name="Moru K."/>
            <person name="Mozes J."/>
            <person name="Mulrain L."/>
            <person name="Munson G."/>
            <person name="Naylor J."/>
            <person name="Newes C."/>
            <person name="Nguyen C."/>
            <person name="Nguyen N."/>
            <person name="Nguyen T."/>
            <person name="Nicol R."/>
            <person name="Nielsen C."/>
            <person name="Nizzari M."/>
            <person name="Norbu C."/>
            <person name="Norbu N."/>
            <person name="O'donnell P."/>
            <person name="Okoawo O."/>
            <person name="O'leary S."/>
            <person name="Omotosho B."/>
            <person name="O'neill K."/>
            <person name="Osman S."/>
            <person name="Parker S."/>
            <person name="Perrin D."/>
            <person name="Phunkhang P."/>
            <person name="Piqani B."/>
            <person name="Purcell S."/>
            <person name="Rachupka T."/>
            <person name="Ramasamy U."/>
            <person name="Rameau R."/>
            <person name="Ray V."/>
            <person name="Raymond C."/>
            <person name="Retta R."/>
            <person name="Richardson S."/>
            <person name="Rise C."/>
            <person name="Rodriguez J."/>
            <person name="Rogers J."/>
            <person name="Rogov P."/>
            <person name="Rutman M."/>
            <person name="Schupbach R."/>
            <person name="Seaman C."/>
            <person name="Settipalli S."/>
            <person name="Sharpe T."/>
            <person name="Sheridan J."/>
            <person name="Sherpa N."/>
            <person name="Shi J."/>
            <person name="Smirnov S."/>
            <person name="Smith C."/>
            <person name="Sougnez C."/>
            <person name="Spencer B."/>
            <person name="Stalker J."/>
            <person name="Stange-thomann N."/>
            <person name="Stavropoulos S."/>
            <person name="Stetson K."/>
            <person name="Stone C."/>
            <person name="Stone S."/>
            <person name="Stubbs M."/>
            <person name="Talamas J."/>
            <person name="Tchuinga P."/>
            <person name="Tenzing P."/>
            <person name="Tesfaye S."/>
            <person name="Theodore J."/>
            <person name="Thoulutsang Y."/>
            <person name="Topham K."/>
            <person name="Towey S."/>
            <person name="Tsamla T."/>
            <person name="Tsomo N."/>
            <person name="Vallee D."/>
            <person name="Vassiliev H."/>
            <person name="Venkataraman V."/>
            <person name="Vinson J."/>
            <person name="Vo A."/>
            <person name="Wade C."/>
            <person name="Wang S."/>
            <person name="Wangchuk T."/>
            <person name="Wangdi T."/>
            <person name="Whittaker C."/>
            <person name="Wilkinson J."/>
            <person name="Wu Y."/>
            <person name="Wyman D."/>
            <person name="Yadav S."/>
            <person name="Yang S."/>
            <person name="Yang X."/>
            <person name="Yeager S."/>
            <person name="Yee E."/>
            <person name="Young G."/>
            <person name="Zainoun J."/>
            <person name="Zembeck L."/>
            <person name="Zimmer A."/>
            <person name="Zody M."/>
            <person name="Lander E."/>
        </authorList>
    </citation>
    <scope>NUCLEOTIDE SEQUENCE [LARGE SCALE GENOMIC DNA]</scope>
</reference>
<dbReference type="InterPro" id="IPR033753">
    <property type="entry name" value="GCV_H/Fam206"/>
</dbReference>
<dbReference type="PANTHER" id="PTHR11715">
    <property type="entry name" value="GLYCINE CLEAVAGE SYSTEM H PROTEIN"/>
    <property type="match status" value="1"/>
</dbReference>
<keyword evidence="6" id="KW-1185">Reference proteome</keyword>
<evidence type="ECO:0000256" key="2">
    <source>
        <dbReference type="ARBA" id="ARBA00033419"/>
    </source>
</evidence>
<dbReference type="GeneTree" id="ENSGT00390000011666"/>
<dbReference type="NCBIfam" id="NF002270">
    <property type="entry name" value="PRK01202.1"/>
    <property type="match status" value="1"/>
</dbReference>